<keyword evidence="3" id="KW-1185">Reference proteome</keyword>
<proteinExistence type="predicted"/>
<dbReference type="EMBL" id="LN891211">
    <property type="protein sequence ID" value="CUS07408.1"/>
    <property type="molecule type" value="Genomic_DNA"/>
</dbReference>
<feature type="region of interest" description="Disordered" evidence="1">
    <location>
        <begin position="80"/>
        <end position="113"/>
    </location>
</feature>
<gene>
    <name evidence="2" type="ORF">GSTUAT00008508001</name>
</gene>
<feature type="compositionally biased region" description="Basic and acidic residues" evidence="1">
    <location>
        <begin position="291"/>
        <end position="301"/>
    </location>
</feature>
<dbReference type="Proteomes" id="UP001412239">
    <property type="component" value="Unassembled WGS sequence"/>
</dbReference>
<protein>
    <submittedName>
        <fullName evidence="2">Uncharacterized protein</fullName>
    </submittedName>
</protein>
<evidence type="ECO:0000313" key="2">
    <source>
        <dbReference type="EMBL" id="CUS07408.1"/>
    </source>
</evidence>
<feature type="compositionally biased region" description="Polar residues" evidence="1">
    <location>
        <begin position="1"/>
        <end position="14"/>
    </location>
</feature>
<evidence type="ECO:0000256" key="1">
    <source>
        <dbReference type="SAM" id="MobiDB-lite"/>
    </source>
</evidence>
<name>A0A292PLD0_9PEZI</name>
<dbReference type="AlphaFoldDB" id="A0A292PLD0"/>
<feature type="compositionally biased region" description="Basic and acidic residues" evidence="1">
    <location>
        <begin position="80"/>
        <end position="92"/>
    </location>
</feature>
<feature type="compositionally biased region" description="Basic residues" evidence="1">
    <location>
        <begin position="93"/>
        <end position="113"/>
    </location>
</feature>
<evidence type="ECO:0000313" key="3">
    <source>
        <dbReference type="Proteomes" id="UP001412239"/>
    </source>
</evidence>
<accession>A0A292PLD0</accession>
<sequence length="338" mass="37762">MPTAATSVAETTTPEPAKKRACPPKNCPCEWCGAVFSKSGLGRHYDYWVYSVSPGKPDEKHTPDAIQRMREIRKDARRLKGCDKLDPKEIKSRQNKRNYERHKGRHVEKKRAKRMSEMARSMVLKEIAMEISAITTTPSSPTLEPDSEGLVNFPALVYAFVSPRSDVSSSARNRSLSSWGDQIPGDTEYAELVAKFKQPDLSKWSQRLDQEWQNWGSLSELEKSKLCFQEMGRALSRSQADAAAYKPYARILGKLGGEELGNRIIKWEGRATQLRAQKGRAEELQLEKEWMVTRDDQHLSHDNAPTEGGASGSGEGNWRNGRRGGSDSGASSSGDDTD</sequence>
<feature type="compositionally biased region" description="Low complexity" evidence="1">
    <location>
        <begin position="328"/>
        <end position="338"/>
    </location>
</feature>
<organism evidence="2 3">
    <name type="scientific">Tuber aestivum</name>
    <name type="common">summer truffle</name>
    <dbReference type="NCBI Taxonomy" id="59557"/>
    <lineage>
        <taxon>Eukaryota</taxon>
        <taxon>Fungi</taxon>
        <taxon>Dikarya</taxon>
        <taxon>Ascomycota</taxon>
        <taxon>Pezizomycotina</taxon>
        <taxon>Pezizomycetes</taxon>
        <taxon>Pezizales</taxon>
        <taxon>Tuberaceae</taxon>
        <taxon>Tuber</taxon>
    </lineage>
</organism>
<reference evidence="2" key="1">
    <citation type="submission" date="2015-10" db="EMBL/GenBank/DDBJ databases">
        <authorList>
            <person name="Regsiter A."/>
            <person name="william w."/>
        </authorList>
    </citation>
    <scope>NUCLEOTIDE SEQUENCE</scope>
    <source>
        <strain evidence="2">Montdore</strain>
    </source>
</reference>
<feature type="region of interest" description="Disordered" evidence="1">
    <location>
        <begin position="291"/>
        <end position="338"/>
    </location>
</feature>
<feature type="region of interest" description="Disordered" evidence="1">
    <location>
        <begin position="1"/>
        <end position="25"/>
    </location>
</feature>